<name>A0A4S8PKR3_9ACTN</name>
<dbReference type="RefSeq" id="WP_136529035.1">
    <property type="nucleotide sequence ID" value="NZ_STGX01000004.1"/>
</dbReference>
<dbReference type="EMBL" id="STGX01000004">
    <property type="protein sequence ID" value="THV30162.1"/>
    <property type="molecule type" value="Genomic_DNA"/>
</dbReference>
<dbReference type="AlphaFoldDB" id="A0A4S8PKR3"/>
<dbReference type="OrthoDB" id="5196259at2"/>
<protein>
    <submittedName>
        <fullName evidence="1">Uncharacterized protein</fullName>
    </submittedName>
</protein>
<accession>A0A4S8PKR3</accession>
<sequence length="132" mass="14081">MHVPPEVTAAMRGAESALRAVFGEHGVPVSGPYDRGRGPGVQIEVDTVDDPAQGVYVGWYVGSAAAKAAVAALALRRSDDLAIRVHGERTVEGLATVRAVLAEAGVRFEEVEDDYRPFTVRVPHEQFNRGAS</sequence>
<evidence type="ECO:0000313" key="1">
    <source>
        <dbReference type="EMBL" id="THV30162.1"/>
    </source>
</evidence>
<gene>
    <name evidence="1" type="ORF">E9998_07265</name>
</gene>
<evidence type="ECO:0000313" key="2">
    <source>
        <dbReference type="Proteomes" id="UP000305792"/>
    </source>
</evidence>
<proteinExistence type="predicted"/>
<organism evidence="1 2">
    <name type="scientific">Glycomyces paridis</name>
    <dbReference type="NCBI Taxonomy" id="2126555"/>
    <lineage>
        <taxon>Bacteria</taxon>
        <taxon>Bacillati</taxon>
        <taxon>Actinomycetota</taxon>
        <taxon>Actinomycetes</taxon>
        <taxon>Glycomycetales</taxon>
        <taxon>Glycomycetaceae</taxon>
        <taxon>Glycomyces</taxon>
    </lineage>
</organism>
<comment type="caution">
    <text evidence="1">The sequence shown here is derived from an EMBL/GenBank/DDBJ whole genome shotgun (WGS) entry which is preliminary data.</text>
</comment>
<dbReference type="Proteomes" id="UP000305792">
    <property type="component" value="Unassembled WGS sequence"/>
</dbReference>
<keyword evidence="2" id="KW-1185">Reference proteome</keyword>
<reference evidence="1 2" key="1">
    <citation type="journal article" date="2018" name="Int. J. Syst. Evol. Microbiol.">
        <title>Glycomyces paridis sp. nov., isolated from the medicinal plant Paris polyphylla.</title>
        <authorList>
            <person name="Fang X.M."/>
            <person name="Bai J.L."/>
            <person name="Su J."/>
            <person name="Zhao L.L."/>
            <person name="Liu H.Y."/>
            <person name="Ma B.P."/>
            <person name="Zhang Y.Q."/>
            <person name="Yu L.Y."/>
        </authorList>
    </citation>
    <scope>NUCLEOTIDE SEQUENCE [LARGE SCALE GENOMIC DNA]</scope>
    <source>
        <strain evidence="1 2">CPCC 204357</strain>
    </source>
</reference>